<dbReference type="SUPFAM" id="SSF81593">
    <property type="entry name" value="Nucleotidyltransferase substrate binding subunit/domain"/>
    <property type="match status" value="1"/>
</dbReference>
<dbReference type="InterPro" id="IPR010235">
    <property type="entry name" value="HepT"/>
</dbReference>
<dbReference type="Proteomes" id="UP000063964">
    <property type="component" value="Chromosome"/>
</dbReference>
<protein>
    <submittedName>
        <fullName evidence="1">Nucleotidyltransferase</fullName>
    </submittedName>
</protein>
<name>A0A0X8JT55_9BACT</name>
<dbReference type="AlphaFoldDB" id="A0A0X8JT55"/>
<dbReference type="STRING" id="888061.AXF15_10120"/>
<proteinExistence type="predicted"/>
<evidence type="ECO:0000313" key="2">
    <source>
        <dbReference type="Proteomes" id="UP000063964"/>
    </source>
</evidence>
<dbReference type="Pfam" id="PF08780">
    <property type="entry name" value="NTase_sub_bind"/>
    <property type="match status" value="1"/>
</dbReference>
<evidence type="ECO:0000313" key="1">
    <source>
        <dbReference type="EMBL" id="AMD94093.1"/>
    </source>
</evidence>
<dbReference type="RefSeq" id="WP_066608919.1">
    <property type="nucleotide sequence ID" value="NZ_CP014230.1"/>
</dbReference>
<dbReference type="OrthoDB" id="9810452at2"/>
<reference evidence="2" key="1">
    <citation type="submission" date="2016-02" db="EMBL/GenBank/DDBJ databases">
        <authorList>
            <person name="Holder M.E."/>
            <person name="Ajami N.J."/>
            <person name="Petrosino J.F."/>
        </authorList>
    </citation>
    <scope>NUCLEOTIDE SEQUENCE [LARGE SCALE GENOMIC DNA]</scope>
    <source>
        <strain evidence="2">DSM 12838</strain>
    </source>
</reference>
<gene>
    <name evidence="1" type="ORF">AXF15_10120</name>
</gene>
<keyword evidence="2" id="KW-1185">Reference proteome</keyword>
<sequence>MTDSTPRWHYRFENYCRAFLLLREALEQDRALTQLEKEGVIQRFEYTVELAWKTLKDYLESENVVLEQITPRTVIRRAFEAGIIKRGEAWQKALDARNRMSHTYDLAAFERVIGDIRLSYMEAFGELYEFMLARQARMS</sequence>
<dbReference type="NCBIfam" id="TIGR01987">
    <property type="entry name" value="HI0074"/>
    <property type="match status" value="1"/>
</dbReference>
<keyword evidence="1" id="KW-0808">Transferase</keyword>
<dbReference type="KEGG" id="doa:AXF15_10120"/>
<accession>A0A0X8JT55</accession>
<organism evidence="1 2">
    <name type="scientific">Desulfomicrobium orale DSM 12838</name>
    <dbReference type="NCBI Taxonomy" id="888061"/>
    <lineage>
        <taxon>Bacteria</taxon>
        <taxon>Pseudomonadati</taxon>
        <taxon>Thermodesulfobacteriota</taxon>
        <taxon>Desulfovibrionia</taxon>
        <taxon>Desulfovibrionales</taxon>
        <taxon>Desulfomicrobiaceae</taxon>
        <taxon>Desulfomicrobium</taxon>
    </lineage>
</organism>
<dbReference type="Gene3D" id="1.20.120.330">
    <property type="entry name" value="Nucleotidyltransferases domain 2"/>
    <property type="match status" value="1"/>
</dbReference>
<dbReference type="GO" id="GO:0016740">
    <property type="term" value="F:transferase activity"/>
    <property type="evidence" value="ECO:0007669"/>
    <property type="project" value="UniProtKB-KW"/>
</dbReference>
<dbReference type="EMBL" id="CP014230">
    <property type="protein sequence ID" value="AMD94093.1"/>
    <property type="molecule type" value="Genomic_DNA"/>
</dbReference>